<organism evidence="1 2">
    <name type="scientific">Segniliparus rotundus (strain ATCC BAA-972 / CDC 1076 / CIP 108378 / DSM 44985 / JCM 13578)</name>
    <dbReference type="NCBI Taxonomy" id="640132"/>
    <lineage>
        <taxon>Bacteria</taxon>
        <taxon>Bacillati</taxon>
        <taxon>Actinomycetota</taxon>
        <taxon>Actinomycetes</taxon>
        <taxon>Mycobacteriales</taxon>
        <taxon>Segniliparaceae</taxon>
        <taxon>Segniliparus</taxon>
    </lineage>
</organism>
<dbReference type="OrthoDB" id="4467503at2"/>
<reference evidence="1 2" key="1">
    <citation type="journal article" date="2010" name="Stand. Genomic Sci.">
        <title>Complete genome sequence of Segniliparus rotundus type strain (CDC 1076).</title>
        <authorList>
            <person name="Sikorski J."/>
            <person name="Lapidus A."/>
            <person name="Copeland A."/>
            <person name="Misra M."/>
            <person name="Glavina Del Rio T."/>
            <person name="Nolan M."/>
            <person name="Lucas S."/>
            <person name="Chen F."/>
            <person name="Tice H."/>
            <person name="Cheng J.F."/>
            <person name="Jando M."/>
            <person name="Schneider S."/>
            <person name="Bruce D."/>
            <person name="Goodwin L."/>
            <person name="Pitluck S."/>
            <person name="Liolios K."/>
            <person name="Mikhailova N."/>
            <person name="Pati A."/>
            <person name="Ivanova N."/>
            <person name="Mavromatis K."/>
            <person name="Chen A."/>
            <person name="Palaniappan K."/>
            <person name="Chertkov O."/>
            <person name="Land M."/>
            <person name="Hauser L."/>
            <person name="Chang Y.J."/>
            <person name="Jeffries C.D."/>
            <person name="Brettin T."/>
            <person name="Detter J.C."/>
            <person name="Han C."/>
            <person name="Rohde M."/>
            <person name="Goker M."/>
            <person name="Bristow J."/>
            <person name="Eisen J.A."/>
            <person name="Markowitz V."/>
            <person name="Hugenholtz P."/>
            <person name="Kyrpides N.C."/>
            <person name="Klenk H.P."/>
        </authorList>
    </citation>
    <scope>NUCLEOTIDE SEQUENCE [LARGE SCALE GENOMIC DNA]</scope>
    <source>
        <strain evidence="2">ATCC BAA-972 / CDC 1076 / CIP 108378 / DSM 44985 / JCM 13578</strain>
    </source>
</reference>
<dbReference type="Proteomes" id="UP000002247">
    <property type="component" value="Chromosome"/>
</dbReference>
<sequence length="110" mass="11669">MNVKVTLDKQAVGELLKTRFGKLVDQAAERIASQVRSDPAVIALSATITEGSAQAEELVQVDAYTTDRQAAAVVLAHPAGLAVEAKHGVLTRAAKDAGLQVAVRDPRRKR</sequence>
<dbReference type="STRING" id="640132.Srot_1159"/>
<dbReference type="EMBL" id="CP001958">
    <property type="protein sequence ID" value="ADG97631.1"/>
    <property type="molecule type" value="Genomic_DNA"/>
</dbReference>
<dbReference type="HOGENOM" id="CLU_2169326_0_0_11"/>
<dbReference type="RefSeq" id="WP_013138087.1">
    <property type="nucleotide sequence ID" value="NC_014168.1"/>
</dbReference>
<protein>
    <submittedName>
        <fullName evidence="1">Uncharacterized protein</fullName>
    </submittedName>
</protein>
<evidence type="ECO:0000313" key="2">
    <source>
        <dbReference type="Proteomes" id="UP000002247"/>
    </source>
</evidence>
<proteinExistence type="predicted"/>
<dbReference type="KEGG" id="srt:Srot_1159"/>
<evidence type="ECO:0000313" key="1">
    <source>
        <dbReference type="EMBL" id="ADG97631.1"/>
    </source>
</evidence>
<accession>D6ZFA7</accession>
<gene>
    <name evidence="1" type="ordered locus">Srot_1159</name>
</gene>
<keyword evidence="2" id="KW-1185">Reference proteome</keyword>
<dbReference type="AlphaFoldDB" id="D6ZFA7"/>
<name>D6ZFA7_SEGRD</name>